<name>A0A2J8HQQ3_VIBDI</name>
<evidence type="ECO:0000256" key="1">
    <source>
        <dbReference type="SAM" id="SignalP"/>
    </source>
</evidence>
<feature type="chain" id="PRO_5014385503" description="Lipoprotein" evidence="1">
    <location>
        <begin position="23"/>
        <end position="194"/>
    </location>
</feature>
<reference evidence="2 3" key="1">
    <citation type="submission" date="2018-01" db="EMBL/GenBank/DDBJ databases">
        <title>Draft genome sequences of six Vibrio diazotrophicus strains isolated from deep-sea sediments of the Baltic Sea.</title>
        <authorList>
            <person name="Castillo D."/>
            <person name="Vandieken V."/>
            <person name="Chiang O."/>
            <person name="Middelboe M."/>
        </authorList>
    </citation>
    <scope>NUCLEOTIDE SEQUENCE [LARGE SCALE GENOMIC DNA]</scope>
    <source>
        <strain evidence="2 3">60.27F</strain>
    </source>
</reference>
<accession>A0A2J8HQQ3</accession>
<feature type="signal peptide" evidence="1">
    <location>
        <begin position="1"/>
        <end position="22"/>
    </location>
</feature>
<comment type="caution">
    <text evidence="2">The sequence shown here is derived from an EMBL/GenBank/DDBJ whole genome shotgun (WGS) entry which is preliminary data.</text>
</comment>
<evidence type="ECO:0008006" key="4">
    <source>
        <dbReference type="Google" id="ProtNLM"/>
    </source>
</evidence>
<proteinExistence type="predicted"/>
<organism evidence="2 3">
    <name type="scientific">Vibrio diazotrophicus</name>
    <dbReference type="NCBI Taxonomy" id="685"/>
    <lineage>
        <taxon>Bacteria</taxon>
        <taxon>Pseudomonadati</taxon>
        <taxon>Pseudomonadota</taxon>
        <taxon>Gammaproteobacteria</taxon>
        <taxon>Vibrionales</taxon>
        <taxon>Vibrionaceae</taxon>
        <taxon>Vibrio</taxon>
    </lineage>
</organism>
<protein>
    <recommendedName>
        <fullName evidence="4">Lipoprotein</fullName>
    </recommendedName>
</protein>
<dbReference type="GeneID" id="94024780"/>
<evidence type="ECO:0000313" key="2">
    <source>
        <dbReference type="EMBL" id="PNI00612.1"/>
    </source>
</evidence>
<dbReference type="EMBL" id="POSK01000029">
    <property type="protein sequence ID" value="PNI00612.1"/>
    <property type="molecule type" value="Genomic_DNA"/>
</dbReference>
<gene>
    <name evidence="2" type="ORF">C1N32_21265</name>
</gene>
<sequence length="194" mass="21313">MKRITIVLLALFAITGCTSALWEPPTFTEKVTGYYVVPDKDLLIIDGDRYSYIFNISKDFKDILSASHEFDFLPKYDYFKINDNNTVTGMLKLTTDVASDSSEAKVLLGLGFTKASNGLAYKTRLSGKLYHIEGELQVTSFDQDQLIIVEEPEGGISKVAKIVFTPVAVTADAIAVVSVLSLLTVGYYSAIVSE</sequence>
<dbReference type="PROSITE" id="PS51257">
    <property type="entry name" value="PROKAR_LIPOPROTEIN"/>
    <property type="match status" value="1"/>
</dbReference>
<keyword evidence="1" id="KW-0732">Signal</keyword>
<dbReference type="OrthoDB" id="6157259at2"/>
<evidence type="ECO:0000313" key="3">
    <source>
        <dbReference type="Proteomes" id="UP000236449"/>
    </source>
</evidence>
<dbReference type="AlphaFoldDB" id="A0A2J8HQQ3"/>
<dbReference type="Proteomes" id="UP000236449">
    <property type="component" value="Unassembled WGS sequence"/>
</dbReference>
<dbReference type="RefSeq" id="WP_042487483.1">
    <property type="nucleotide sequence ID" value="NZ_CP151842.1"/>
</dbReference>